<gene>
    <name evidence="2" type="ORF">BDV96DRAFT_644704</name>
</gene>
<dbReference type="EMBL" id="ML977319">
    <property type="protein sequence ID" value="KAF2117281.1"/>
    <property type="molecule type" value="Genomic_DNA"/>
</dbReference>
<dbReference type="AlphaFoldDB" id="A0A6A5ZFU1"/>
<evidence type="ECO:0000313" key="3">
    <source>
        <dbReference type="Proteomes" id="UP000799770"/>
    </source>
</evidence>
<reference evidence="2" key="1">
    <citation type="journal article" date="2020" name="Stud. Mycol.">
        <title>101 Dothideomycetes genomes: a test case for predicting lifestyles and emergence of pathogens.</title>
        <authorList>
            <person name="Haridas S."/>
            <person name="Albert R."/>
            <person name="Binder M."/>
            <person name="Bloem J."/>
            <person name="Labutti K."/>
            <person name="Salamov A."/>
            <person name="Andreopoulos B."/>
            <person name="Baker S."/>
            <person name="Barry K."/>
            <person name="Bills G."/>
            <person name="Bluhm B."/>
            <person name="Cannon C."/>
            <person name="Castanera R."/>
            <person name="Culley D."/>
            <person name="Daum C."/>
            <person name="Ezra D."/>
            <person name="Gonzalez J."/>
            <person name="Henrissat B."/>
            <person name="Kuo A."/>
            <person name="Liang C."/>
            <person name="Lipzen A."/>
            <person name="Lutzoni F."/>
            <person name="Magnuson J."/>
            <person name="Mondo S."/>
            <person name="Nolan M."/>
            <person name="Ohm R."/>
            <person name="Pangilinan J."/>
            <person name="Park H.-J."/>
            <person name="Ramirez L."/>
            <person name="Alfaro M."/>
            <person name="Sun H."/>
            <person name="Tritt A."/>
            <person name="Yoshinaga Y."/>
            <person name="Zwiers L.-H."/>
            <person name="Turgeon B."/>
            <person name="Goodwin S."/>
            <person name="Spatafora J."/>
            <person name="Crous P."/>
            <person name="Grigoriev I."/>
        </authorList>
    </citation>
    <scope>NUCLEOTIDE SEQUENCE</scope>
    <source>
        <strain evidence="2">CBS 627.86</strain>
    </source>
</reference>
<proteinExistence type="predicted"/>
<sequence>METSTGDPLATEARSDEKRNNNEADIDIGGSPLKKPRLDDGDVSKKADDAAYFANSFTSTVNKLASAALSNSESRPTTSRIRVPEPGEISLDSIMAVHQAALGRPHPAKGREAEKIVETYQNTFRYPGVQANVLRSVAAQLPEPVVQEVNQGITDAAGHHLLGSVLPMLSRSNVPPEMVKSMLYKSFEMVYNQSLGTAPPSTSNTVQDRVDDAVAKAKNAAASRVHTSGAASSAPRIAQKSPREHSKATPMPASRGRAAQPAPTHAQAPPASISSSTCGTADPPIAAPSAPATAFAFGPPGPLNLASPTQTQALPFGPAGPIDTAHTAPTSTLPLGPAGALDVTSSAPARALAPVQNAPNPPALTQALPFDPSGTLDLASFAPARAIAAFQHEPTPPLSPYRMSPAPPLGLARITPAPPLGPARIAPGRPLHPSWGALAPTPAPDLVPAHGLEPAQGFDPANAFVPTHDFAQAHTFDPAHGFNPFYGFPPSHGFPLAHGLAPAPAGLGSASYFDPTPFAPATASTLVLAPAPAFSFPAPTPRPLRPPRTSNSPAGWFNFPEESQWPEQYRAMRRVGRQPIKLIKLKFRRRNYYLLGPAAQDMSQDPMLQTRAKQIDAGHAQLRQAQSGAVPEIFALQVPVWDDSAPGSVAENSDAHGDFEMGGFES</sequence>
<evidence type="ECO:0000313" key="2">
    <source>
        <dbReference type="EMBL" id="KAF2117281.1"/>
    </source>
</evidence>
<feature type="region of interest" description="Disordered" evidence="1">
    <location>
        <begin position="1"/>
        <end position="43"/>
    </location>
</feature>
<feature type="compositionally biased region" description="Basic and acidic residues" evidence="1">
    <location>
        <begin position="13"/>
        <end position="22"/>
    </location>
</feature>
<evidence type="ECO:0000256" key="1">
    <source>
        <dbReference type="SAM" id="MobiDB-lite"/>
    </source>
</evidence>
<protein>
    <submittedName>
        <fullName evidence="2">Uncharacterized protein</fullName>
    </submittedName>
</protein>
<feature type="region of interest" description="Disordered" evidence="1">
    <location>
        <begin position="645"/>
        <end position="666"/>
    </location>
</feature>
<keyword evidence="3" id="KW-1185">Reference proteome</keyword>
<feature type="region of interest" description="Disordered" evidence="1">
    <location>
        <begin position="217"/>
        <end position="338"/>
    </location>
</feature>
<feature type="compositionally biased region" description="Low complexity" evidence="1">
    <location>
        <begin position="258"/>
        <end position="271"/>
    </location>
</feature>
<dbReference type="Proteomes" id="UP000799770">
    <property type="component" value="Unassembled WGS sequence"/>
</dbReference>
<feature type="region of interest" description="Disordered" evidence="1">
    <location>
        <begin position="539"/>
        <end position="559"/>
    </location>
</feature>
<accession>A0A6A5ZFU1</accession>
<name>A0A6A5ZFU1_9PLEO</name>
<organism evidence="2 3">
    <name type="scientific">Lophiotrema nucula</name>
    <dbReference type="NCBI Taxonomy" id="690887"/>
    <lineage>
        <taxon>Eukaryota</taxon>
        <taxon>Fungi</taxon>
        <taxon>Dikarya</taxon>
        <taxon>Ascomycota</taxon>
        <taxon>Pezizomycotina</taxon>
        <taxon>Dothideomycetes</taxon>
        <taxon>Pleosporomycetidae</taxon>
        <taxon>Pleosporales</taxon>
        <taxon>Lophiotremataceae</taxon>
        <taxon>Lophiotrema</taxon>
    </lineage>
</organism>
<feature type="compositionally biased region" description="Low complexity" evidence="1">
    <location>
        <begin position="280"/>
        <end position="298"/>
    </location>
</feature>